<protein>
    <recommendedName>
        <fullName evidence="1">non-specific serine/threonine protein kinase</fullName>
        <ecNumber evidence="1">2.7.11.1</ecNumber>
    </recommendedName>
</protein>
<feature type="active site" description="Proton acceptor" evidence="10">
    <location>
        <position position="153"/>
    </location>
</feature>
<dbReference type="STRING" id="683960.A0A1E3NWK2"/>
<evidence type="ECO:0000256" key="1">
    <source>
        <dbReference type="ARBA" id="ARBA00012513"/>
    </source>
</evidence>
<accession>A0A1E3NWK2</accession>
<dbReference type="OrthoDB" id="942095at2759"/>
<dbReference type="EMBL" id="KV454213">
    <property type="protein sequence ID" value="ODQ57493.1"/>
    <property type="molecule type" value="Genomic_DNA"/>
</dbReference>
<dbReference type="Pfam" id="PF00069">
    <property type="entry name" value="Pkinase"/>
    <property type="match status" value="1"/>
</dbReference>
<name>A0A1E3NWK2_WICAA</name>
<feature type="domain" description="Protein kinase" evidence="15">
    <location>
        <begin position="37"/>
        <end position="282"/>
    </location>
</feature>
<keyword evidence="7 11" id="KW-0067">ATP-binding</keyword>
<dbReference type="FunFam" id="1.10.510.10:FF:000650">
    <property type="entry name" value="Serine/threonine-protein kinase ppk16"/>
    <property type="match status" value="1"/>
</dbReference>
<evidence type="ECO:0000256" key="13">
    <source>
        <dbReference type="PROSITE-ProRule" id="PRU10141"/>
    </source>
</evidence>
<comment type="catalytic activity">
    <reaction evidence="8">
        <text>L-threonyl-[protein] + ATP = O-phospho-L-threonyl-[protein] + ADP + H(+)</text>
        <dbReference type="Rhea" id="RHEA:46608"/>
        <dbReference type="Rhea" id="RHEA-COMP:11060"/>
        <dbReference type="Rhea" id="RHEA-COMP:11605"/>
        <dbReference type="ChEBI" id="CHEBI:15378"/>
        <dbReference type="ChEBI" id="CHEBI:30013"/>
        <dbReference type="ChEBI" id="CHEBI:30616"/>
        <dbReference type="ChEBI" id="CHEBI:61977"/>
        <dbReference type="ChEBI" id="CHEBI:456216"/>
        <dbReference type="EC" id="2.7.11.1"/>
    </reaction>
</comment>
<gene>
    <name evidence="16" type="ORF">WICANDRAFT_96817</name>
</gene>
<evidence type="ECO:0000256" key="10">
    <source>
        <dbReference type="PIRSR" id="PIRSR630616-1"/>
    </source>
</evidence>
<feature type="cross-link" description="Glycyl lysine isopeptide (Lys-Gly) (interchain with G-Cter in SUMO2)" evidence="12">
    <location>
        <position position="155"/>
    </location>
</feature>
<proteinExistence type="predicted"/>
<feature type="binding site" evidence="11 13">
    <location>
        <position position="66"/>
    </location>
    <ligand>
        <name>ATP</name>
        <dbReference type="ChEBI" id="CHEBI:30616"/>
    </ligand>
</feature>
<evidence type="ECO:0000313" key="16">
    <source>
        <dbReference type="EMBL" id="ODQ57493.1"/>
    </source>
</evidence>
<dbReference type="GeneID" id="30203786"/>
<dbReference type="InterPro" id="IPR008271">
    <property type="entry name" value="Ser/Thr_kinase_AS"/>
</dbReference>
<dbReference type="InterPro" id="IPR030616">
    <property type="entry name" value="Aur-like"/>
</dbReference>
<dbReference type="PROSITE" id="PS50011">
    <property type="entry name" value="PROTEIN_KINASE_DOM"/>
    <property type="match status" value="1"/>
</dbReference>
<dbReference type="PROSITE" id="PS00108">
    <property type="entry name" value="PROTEIN_KINASE_ST"/>
    <property type="match status" value="1"/>
</dbReference>
<evidence type="ECO:0000256" key="11">
    <source>
        <dbReference type="PIRSR" id="PIRSR630616-2"/>
    </source>
</evidence>
<dbReference type="GO" id="GO:0004674">
    <property type="term" value="F:protein serine/threonine kinase activity"/>
    <property type="evidence" value="ECO:0007669"/>
    <property type="project" value="UniProtKB-KW"/>
</dbReference>
<feature type="compositionally biased region" description="Polar residues" evidence="14">
    <location>
        <begin position="394"/>
        <end position="409"/>
    </location>
</feature>
<feature type="compositionally biased region" description="Polar residues" evidence="14">
    <location>
        <begin position="449"/>
        <end position="462"/>
    </location>
</feature>
<evidence type="ECO:0000256" key="3">
    <source>
        <dbReference type="ARBA" id="ARBA00022553"/>
    </source>
</evidence>
<dbReference type="Proteomes" id="UP000094112">
    <property type="component" value="Unassembled WGS sequence"/>
</dbReference>
<evidence type="ECO:0000256" key="5">
    <source>
        <dbReference type="ARBA" id="ARBA00022741"/>
    </source>
</evidence>
<evidence type="ECO:0000259" key="15">
    <source>
        <dbReference type="PROSITE" id="PS50011"/>
    </source>
</evidence>
<keyword evidence="4" id="KW-0808">Transferase</keyword>
<keyword evidence="3" id="KW-0597">Phosphoprotein</keyword>
<organism evidence="16 17">
    <name type="scientific">Wickerhamomyces anomalus (strain ATCC 58044 / CBS 1984 / NCYC 433 / NRRL Y-366-8)</name>
    <name type="common">Yeast</name>
    <name type="synonym">Hansenula anomala</name>
    <dbReference type="NCBI Taxonomy" id="683960"/>
    <lineage>
        <taxon>Eukaryota</taxon>
        <taxon>Fungi</taxon>
        <taxon>Dikarya</taxon>
        <taxon>Ascomycota</taxon>
        <taxon>Saccharomycotina</taxon>
        <taxon>Saccharomycetes</taxon>
        <taxon>Phaffomycetales</taxon>
        <taxon>Wickerhamomycetaceae</taxon>
        <taxon>Wickerhamomyces</taxon>
    </lineage>
</organism>
<dbReference type="InterPro" id="IPR017441">
    <property type="entry name" value="Protein_kinase_ATP_BS"/>
</dbReference>
<evidence type="ECO:0000256" key="8">
    <source>
        <dbReference type="ARBA" id="ARBA00047899"/>
    </source>
</evidence>
<dbReference type="PROSITE" id="PS00107">
    <property type="entry name" value="PROTEIN_KINASE_ATP"/>
    <property type="match status" value="1"/>
</dbReference>
<dbReference type="SMART" id="SM00220">
    <property type="entry name" value="S_TKc"/>
    <property type="match status" value="1"/>
</dbReference>
<evidence type="ECO:0000256" key="9">
    <source>
        <dbReference type="ARBA" id="ARBA00048679"/>
    </source>
</evidence>
<dbReference type="SUPFAM" id="SSF56112">
    <property type="entry name" value="Protein kinase-like (PK-like)"/>
    <property type="match status" value="1"/>
</dbReference>
<dbReference type="GO" id="GO:0005524">
    <property type="term" value="F:ATP binding"/>
    <property type="evidence" value="ECO:0007669"/>
    <property type="project" value="UniProtKB-UniRule"/>
</dbReference>
<comment type="catalytic activity">
    <reaction evidence="9">
        <text>L-seryl-[protein] + ATP = O-phospho-L-seryl-[protein] + ADP + H(+)</text>
        <dbReference type="Rhea" id="RHEA:17989"/>
        <dbReference type="Rhea" id="RHEA-COMP:9863"/>
        <dbReference type="Rhea" id="RHEA-COMP:11604"/>
        <dbReference type="ChEBI" id="CHEBI:15378"/>
        <dbReference type="ChEBI" id="CHEBI:29999"/>
        <dbReference type="ChEBI" id="CHEBI:30616"/>
        <dbReference type="ChEBI" id="CHEBI:83421"/>
        <dbReference type="ChEBI" id="CHEBI:456216"/>
        <dbReference type="EC" id="2.7.11.1"/>
    </reaction>
</comment>
<dbReference type="GO" id="GO:0036464">
    <property type="term" value="C:cytoplasmic ribonucleoprotein granule"/>
    <property type="evidence" value="ECO:0007669"/>
    <property type="project" value="EnsemblFungi"/>
</dbReference>
<feature type="region of interest" description="Disordered" evidence="14">
    <location>
        <begin position="687"/>
        <end position="712"/>
    </location>
</feature>
<feature type="binding site" evidence="11">
    <location>
        <begin position="157"/>
        <end position="158"/>
    </location>
    <ligand>
        <name>ATP</name>
        <dbReference type="ChEBI" id="CHEBI:30616"/>
    </ligand>
</feature>
<evidence type="ECO:0000256" key="7">
    <source>
        <dbReference type="ARBA" id="ARBA00022840"/>
    </source>
</evidence>
<sequence length="712" mass="81117">MMNGMRNSYNEKAKIAESYNKLYSQFSSDEVKEVGNYSIIKLIGEGAFGKVYLANHRLTHTKVVLKTGDKTDPNLVREVYYHRQFKHPHITRLYEVVVCEGKIWMVLEYCPGRELYDYVLSCGRVPIDEVKKLFAQIASAVFYAHSLNCIHRDLKLENILLDKRRNAKLSDFGFTRECQQRNFLETVCGTTVYMAPELIQKQKYDGFKVDIWSLGIILYTMLYGQMPFDDEDEIRTGYKIVNEEPPYREDIPQEAITLMRRLLSKVPSERPSCLEILNDPFLENIGLSLLESSMTLLKNIVGQKNFHSKSEKHLLKKLKSLGIDTHALQKSVVSKKADSLCGLWELLLEKEKKKEFKKYKTRSRSVLRISESTSRRVSQLMDPNNSPQLSRIVSGFSNKSEPTQENQINYGDGNSMDKSTSASIASPEKKKNGFIQKFTKLWKTKKSDNTGAVSNQKNSFDSIQKDSKSHHQYNINNNITTTPSQQQQSAQQSTSKLSIPKPTFKTSPKKLTIHEPKSPTRVVNGAPETRSRPRPVSMISQQSLVSQVTTMSDMSAASHNTTNSDNTTRPAFTRKRSSDTSLHSKNTTRRSLSLISSNSSASDRSSRKGSFYDQTTSSDYTFRTNRGRKYNEAIFPKSFKRRKSPLGGIPPSSKFKRSKAFIIEEEEDDEDVDVDDDNMEDIETDLENLGIAESTRNASDFESDVSERGRQM</sequence>
<evidence type="ECO:0000256" key="12">
    <source>
        <dbReference type="PIRSR" id="PIRSR630616-3"/>
    </source>
</evidence>
<keyword evidence="6" id="KW-0418">Kinase</keyword>
<evidence type="ECO:0000256" key="2">
    <source>
        <dbReference type="ARBA" id="ARBA00022527"/>
    </source>
</evidence>
<keyword evidence="5 11" id="KW-0547">Nucleotide-binding</keyword>
<dbReference type="InterPro" id="IPR000719">
    <property type="entry name" value="Prot_kinase_dom"/>
</dbReference>
<dbReference type="Gene3D" id="1.10.510.10">
    <property type="entry name" value="Transferase(Phosphotransferase) domain 1"/>
    <property type="match status" value="1"/>
</dbReference>
<evidence type="ECO:0000256" key="6">
    <source>
        <dbReference type="ARBA" id="ARBA00022777"/>
    </source>
</evidence>
<feature type="region of interest" description="Disordered" evidence="14">
    <location>
        <begin position="446"/>
        <end position="624"/>
    </location>
</feature>
<feature type="compositionally biased region" description="Low complexity" evidence="14">
    <location>
        <begin position="589"/>
        <end position="603"/>
    </location>
</feature>
<dbReference type="InterPro" id="IPR011009">
    <property type="entry name" value="Kinase-like_dom_sf"/>
</dbReference>
<evidence type="ECO:0000256" key="4">
    <source>
        <dbReference type="ARBA" id="ARBA00022679"/>
    </source>
</evidence>
<dbReference type="RefSeq" id="XP_019036700.1">
    <property type="nucleotide sequence ID" value="XM_019186540.1"/>
</dbReference>
<feature type="compositionally biased region" description="Polar residues" evidence="14">
    <location>
        <begin position="612"/>
        <end position="624"/>
    </location>
</feature>
<reference evidence="16 17" key="1">
    <citation type="journal article" date="2016" name="Proc. Natl. Acad. Sci. U.S.A.">
        <title>Comparative genomics of biotechnologically important yeasts.</title>
        <authorList>
            <person name="Riley R."/>
            <person name="Haridas S."/>
            <person name="Wolfe K.H."/>
            <person name="Lopes M.R."/>
            <person name="Hittinger C.T."/>
            <person name="Goeker M."/>
            <person name="Salamov A.A."/>
            <person name="Wisecaver J.H."/>
            <person name="Long T.M."/>
            <person name="Calvey C.H."/>
            <person name="Aerts A.L."/>
            <person name="Barry K.W."/>
            <person name="Choi C."/>
            <person name="Clum A."/>
            <person name="Coughlan A.Y."/>
            <person name="Deshpande S."/>
            <person name="Douglass A.P."/>
            <person name="Hanson S.J."/>
            <person name="Klenk H.-P."/>
            <person name="LaButti K.M."/>
            <person name="Lapidus A."/>
            <person name="Lindquist E.A."/>
            <person name="Lipzen A.M."/>
            <person name="Meier-Kolthoff J.P."/>
            <person name="Ohm R.A."/>
            <person name="Otillar R.P."/>
            <person name="Pangilinan J.L."/>
            <person name="Peng Y."/>
            <person name="Rokas A."/>
            <person name="Rosa C.A."/>
            <person name="Scheuner C."/>
            <person name="Sibirny A.A."/>
            <person name="Slot J.C."/>
            <person name="Stielow J.B."/>
            <person name="Sun H."/>
            <person name="Kurtzman C.P."/>
            <person name="Blackwell M."/>
            <person name="Grigoriev I.V."/>
            <person name="Jeffries T.W."/>
        </authorList>
    </citation>
    <scope>NUCLEOTIDE SEQUENCE [LARGE SCALE GENOMIC DNA]</scope>
    <source>
        <strain evidence="17">ATCC 58044 / CBS 1984 / NCYC 433 / NRRL Y-366-8</strain>
    </source>
</reference>
<feature type="compositionally biased region" description="Polar residues" evidence="14">
    <location>
        <begin position="538"/>
        <end position="570"/>
    </location>
</feature>
<keyword evidence="2" id="KW-0723">Serine/threonine-protein kinase</keyword>
<dbReference type="EC" id="2.7.11.1" evidence="1"/>
<keyword evidence="17" id="KW-1185">Reference proteome</keyword>
<feature type="compositionally biased region" description="Low complexity" evidence="14">
    <location>
        <begin position="480"/>
        <end position="495"/>
    </location>
</feature>
<evidence type="ECO:0000256" key="14">
    <source>
        <dbReference type="SAM" id="MobiDB-lite"/>
    </source>
</evidence>
<dbReference type="AlphaFoldDB" id="A0A1E3NWK2"/>
<evidence type="ECO:0000313" key="17">
    <source>
        <dbReference type="Proteomes" id="UP000094112"/>
    </source>
</evidence>
<feature type="binding site" evidence="11">
    <location>
        <position position="171"/>
    </location>
    <ligand>
        <name>ATP</name>
        <dbReference type="ChEBI" id="CHEBI:30616"/>
    </ligand>
</feature>
<feature type="region of interest" description="Disordered" evidence="14">
    <location>
        <begin position="394"/>
        <end position="429"/>
    </location>
</feature>
<dbReference type="CDD" id="cd14003">
    <property type="entry name" value="STKc_AMPK-like"/>
    <property type="match status" value="1"/>
</dbReference>
<dbReference type="PANTHER" id="PTHR24350">
    <property type="entry name" value="SERINE/THREONINE-PROTEIN KINASE IAL-RELATED"/>
    <property type="match status" value="1"/>
</dbReference>